<reference evidence="1 2" key="1">
    <citation type="submission" date="2018-07" db="EMBL/GenBank/DDBJ databases">
        <title>Streptomyces species from bats.</title>
        <authorList>
            <person name="Dunlap C."/>
        </authorList>
    </citation>
    <scope>NUCLEOTIDE SEQUENCE [LARGE SCALE GENOMIC DNA]</scope>
    <source>
        <strain evidence="1 2">AC230</strain>
    </source>
</reference>
<gene>
    <name evidence="1" type="ORF">DVH02_12950</name>
</gene>
<evidence type="ECO:0000313" key="1">
    <source>
        <dbReference type="EMBL" id="RDG37742.1"/>
    </source>
</evidence>
<comment type="caution">
    <text evidence="1">The sequence shown here is derived from an EMBL/GenBank/DDBJ whole genome shotgun (WGS) entry which is preliminary data.</text>
</comment>
<dbReference type="AlphaFoldDB" id="A0A370BAS8"/>
<accession>A0A370BAS8</accession>
<dbReference type="Proteomes" id="UP000253741">
    <property type="component" value="Unassembled WGS sequence"/>
</dbReference>
<organism evidence="1 2">
    <name type="scientific">Streptomyces corynorhini</name>
    <dbReference type="NCBI Taxonomy" id="2282652"/>
    <lineage>
        <taxon>Bacteria</taxon>
        <taxon>Bacillati</taxon>
        <taxon>Actinomycetota</taxon>
        <taxon>Actinomycetes</taxon>
        <taxon>Kitasatosporales</taxon>
        <taxon>Streptomycetaceae</taxon>
        <taxon>Streptomyces</taxon>
    </lineage>
</organism>
<sequence length="79" mass="8856">MCLLGNALLDQAPDGLAVDRGMTSGIDRKSRPEPDVLVFRAEGQVYVPTGIHRERLQLKEPFPIEIDLTAINRRRSVRS</sequence>
<protein>
    <submittedName>
        <fullName evidence="1">Uncharacterized protein</fullName>
    </submittedName>
</protein>
<proteinExistence type="predicted"/>
<keyword evidence="2" id="KW-1185">Reference proteome</keyword>
<dbReference type="OrthoDB" id="5524117at2"/>
<name>A0A370BAS8_9ACTN</name>
<dbReference type="EMBL" id="QQNA01000090">
    <property type="protein sequence ID" value="RDG37742.1"/>
    <property type="molecule type" value="Genomic_DNA"/>
</dbReference>
<evidence type="ECO:0000313" key="2">
    <source>
        <dbReference type="Proteomes" id="UP000253741"/>
    </source>
</evidence>